<feature type="transmembrane region" description="Helical" evidence="1">
    <location>
        <begin position="130"/>
        <end position="152"/>
    </location>
</feature>
<feature type="domain" description="DUF6534" evidence="2">
    <location>
        <begin position="182"/>
        <end position="252"/>
    </location>
</feature>
<dbReference type="InterPro" id="IPR045339">
    <property type="entry name" value="DUF6534"/>
</dbReference>
<dbReference type="Pfam" id="PF20152">
    <property type="entry name" value="DUF6534"/>
    <property type="match status" value="1"/>
</dbReference>
<protein>
    <recommendedName>
        <fullName evidence="2">DUF6534 domain-containing protein</fullName>
    </recommendedName>
</protein>
<feature type="transmembrane region" description="Helical" evidence="1">
    <location>
        <begin position="52"/>
        <end position="77"/>
    </location>
</feature>
<feature type="transmembrane region" description="Helical" evidence="1">
    <location>
        <begin position="240"/>
        <end position="257"/>
    </location>
</feature>
<accession>A0A9P5YD61</accession>
<gene>
    <name evidence="3" type="ORF">BDZ94DRAFT_1330022</name>
</gene>
<dbReference type="EMBL" id="MU150238">
    <property type="protein sequence ID" value="KAF9467089.1"/>
    <property type="molecule type" value="Genomic_DNA"/>
</dbReference>
<feature type="transmembrane region" description="Helical" evidence="1">
    <location>
        <begin position="17"/>
        <end position="40"/>
    </location>
</feature>
<keyword evidence="1" id="KW-0812">Transmembrane</keyword>
<dbReference type="OrthoDB" id="2687487at2759"/>
<keyword evidence="1" id="KW-0472">Membrane</keyword>
<comment type="caution">
    <text evidence="3">The sequence shown here is derived from an EMBL/GenBank/DDBJ whole genome shotgun (WGS) entry which is preliminary data.</text>
</comment>
<sequence length="318" mass="35765">MNRPTTEFNLGPSYGPVLIGAFLETALWGMTTVQTILYFINYGSKDRWHIKTVVLVNFGLTSALVVAITSSVYLPLISHFGNVLVLRDYPWYENLSTLANEFLLNKIVLKGSSGRLLGFFRLSLFSTSKASSCSGFIDTPFVLATLALGLVADIQVIRDPSRAAADAKLGNINVACEAVMSATDFLLAGLLIFYLRRREPKMTRETPTNVVIARLIKYTIGTGALTGIMEQRPSLTWPSLLLYHTDFIFGYILARIANMDRMNSRKLVAKPWKDDPIPSKELSTVRFNHRTGDRKTTWDENYLWHRKWDNTGGIRGRM</sequence>
<feature type="transmembrane region" description="Helical" evidence="1">
    <location>
        <begin position="172"/>
        <end position="195"/>
    </location>
</feature>
<evidence type="ECO:0000259" key="2">
    <source>
        <dbReference type="Pfam" id="PF20152"/>
    </source>
</evidence>
<dbReference type="Proteomes" id="UP000807353">
    <property type="component" value="Unassembled WGS sequence"/>
</dbReference>
<organism evidence="3 4">
    <name type="scientific">Collybia nuda</name>
    <dbReference type="NCBI Taxonomy" id="64659"/>
    <lineage>
        <taxon>Eukaryota</taxon>
        <taxon>Fungi</taxon>
        <taxon>Dikarya</taxon>
        <taxon>Basidiomycota</taxon>
        <taxon>Agaricomycotina</taxon>
        <taxon>Agaricomycetes</taxon>
        <taxon>Agaricomycetidae</taxon>
        <taxon>Agaricales</taxon>
        <taxon>Tricholomatineae</taxon>
        <taxon>Clitocybaceae</taxon>
        <taxon>Collybia</taxon>
    </lineage>
</organism>
<dbReference type="AlphaFoldDB" id="A0A9P5YD61"/>
<evidence type="ECO:0000256" key="1">
    <source>
        <dbReference type="SAM" id="Phobius"/>
    </source>
</evidence>
<reference evidence="3" key="1">
    <citation type="submission" date="2020-11" db="EMBL/GenBank/DDBJ databases">
        <authorList>
            <consortium name="DOE Joint Genome Institute"/>
            <person name="Ahrendt S."/>
            <person name="Riley R."/>
            <person name="Andreopoulos W."/>
            <person name="Labutti K."/>
            <person name="Pangilinan J."/>
            <person name="Ruiz-Duenas F.J."/>
            <person name="Barrasa J.M."/>
            <person name="Sanchez-Garcia M."/>
            <person name="Camarero S."/>
            <person name="Miyauchi S."/>
            <person name="Serrano A."/>
            <person name="Linde D."/>
            <person name="Babiker R."/>
            <person name="Drula E."/>
            <person name="Ayuso-Fernandez I."/>
            <person name="Pacheco R."/>
            <person name="Padilla G."/>
            <person name="Ferreira P."/>
            <person name="Barriuso J."/>
            <person name="Kellner H."/>
            <person name="Castanera R."/>
            <person name="Alfaro M."/>
            <person name="Ramirez L."/>
            <person name="Pisabarro A.G."/>
            <person name="Kuo A."/>
            <person name="Tritt A."/>
            <person name="Lipzen A."/>
            <person name="He G."/>
            <person name="Yan M."/>
            <person name="Ng V."/>
            <person name="Cullen D."/>
            <person name="Martin F."/>
            <person name="Rosso M.-N."/>
            <person name="Henrissat B."/>
            <person name="Hibbett D."/>
            <person name="Martinez A.T."/>
            <person name="Grigoriev I.V."/>
        </authorList>
    </citation>
    <scope>NUCLEOTIDE SEQUENCE</scope>
    <source>
        <strain evidence="3">CBS 247.69</strain>
    </source>
</reference>
<evidence type="ECO:0000313" key="3">
    <source>
        <dbReference type="EMBL" id="KAF9467089.1"/>
    </source>
</evidence>
<proteinExistence type="predicted"/>
<keyword evidence="1" id="KW-1133">Transmembrane helix</keyword>
<evidence type="ECO:0000313" key="4">
    <source>
        <dbReference type="Proteomes" id="UP000807353"/>
    </source>
</evidence>
<keyword evidence="4" id="KW-1185">Reference proteome</keyword>
<name>A0A9P5YD61_9AGAR</name>